<dbReference type="Proteomes" id="UP000092462">
    <property type="component" value="Unassembled WGS sequence"/>
</dbReference>
<protein>
    <submittedName>
        <fullName evidence="1">Uncharacterized protein</fullName>
    </submittedName>
</protein>
<dbReference type="VEuPathDB" id="VectorBase:PPAI003968"/>
<accession>A0A1B0D8U5</accession>
<reference evidence="1" key="1">
    <citation type="submission" date="2022-08" db="UniProtKB">
        <authorList>
            <consortium name="EnsemblMetazoa"/>
        </authorList>
    </citation>
    <scope>IDENTIFICATION</scope>
    <source>
        <strain evidence="1">Israel</strain>
    </source>
</reference>
<evidence type="ECO:0000313" key="2">
    <source>
        <dbReference type="Proteomes" id="UP000092462"/>
    </source>
</evidence>
<dbReference type="EnsemblMetazoa" id="PPAI003968-RA">
    <property type="protein sequence ID" value="PPAI003968-PA"/>
    <property type="gene ID" value="PPAI003968"/>
</dbReference>
<evidence type="ECO:0000313" key="1">
    <source>
        <dbReference type="EnsemblMetazoa" id="PPAI003968-PA"/>
    </source>
</evidence>
<dbReference type="AlphaFoldDB" id="A0A1B0D8U5"/>
<keyword evidence="2" id="KW-1185">Reference proteome</keyword>
<organism evidence="1 2">
    <name type="scientific">Phlebotomus papatasi</name>
    <name type="common">Sandfly</name>
    <dbReference type="NCBI Taxonomy" id="29031"/>
    <lineage>
        <taxon>Eukaryota</taxon>
        <taxon>Metazoa</taxon>
        <taxon>Ecdysozoa</taxon>
        <taxon>Arthropoda</taxon>
        <taxon>Hexapoda</taxon>
        <taxon>Insecta</taxon>
        <taxon>Pterygota</taxon>
        <taxon>Neoptera</taxon>
        <taxon>Endopterygota</taxon>
        <taxon>Diptera</taxon>
        <taxon>Nematocera</taxon>
        <taxon>Psychodoidea</taxon>
        <taxon>Psychodidae</taxon>
        <taxon>Phlebotomus</taxon>
        <taxon>Phlebotomus</taxon>
    </lineage>
</organism>
<dbReference type="EMBL" id="AJVK01027742">
    <property type="status" value="NOT_ANNOTATED_CDS"/>
    <property type="molecule type" value="Genomic_DNA"/>
</dbReference>
<sequence length="58" mass="6746">MISTKTSTVDLRSKALAKFVPQRLMQENPGKKYIRLSRTRTKTYLNFTDKSLSKIKLL</sequence>
<proteinExistence type="predicted"/>
<dbReference type="VEuPathDB" id="VectorBase:PPAPM1_007136"/>
<name>A0A1B0D8U5_PHLPP</name>